<keyword evidence="3" id="KW-0808">Transferase</keyword>
<reference evidence="3 4" key="1">
    <citation type="submission" date="2020-08" db="EMBL/GenBank/DDBJ databases">
        <title>Sequencing the genomes of 1000 actinobacteria strains.</title>
        <authorList>
            <person name="Klenk H.-P."/>
        </authorList>
    </citation>
    <scope>NUCLEOTIDE SEQUENCE [LARGE SCALE GENOMIC DNA]</scope>
    <source>
        <strain evidence="3 4">DSM 45362</strain>
    </source>
</reference>
<dbReference type="RefSeq" id="WP_184832661.1">
    <property type="nucleotide sequence ID" value="NZ_JACHMN010000001.1"/>
</dbReference>
<evidence type="ECO:0000256" key="1">
    <source>
        <dbReference type="SAM" id="MobiDB-lite"/>
    </source>
</evidence>
<dbReference type="EMBL" id="JACHMN010000001">
    <property type="protein sequence ID" value="MBB5867654.1"/>
    <property type="molecule type" value="Genomic_DNA"/>
</dbReference>
<dbReference type="Proteomes" id="UP000587527">
    <property type="component" value="Unassembled WGS sequence"/>
</dbReference>
<dbReference type="Gene3D" id="3.40.1190.20">
    <property type="match status" value="1"/>
</dbReference>
<accession>A0A841BH88</accession>
<evidence type="ECO:0000313" key="3">
    <source>
        <dbReference type="EMBL" id="MBB5867654.1"/>
    </source>
</evidence>
<gene>
    <name evidence="3" type="ORF">F4553_001033</name>
</gene>
<dbReference type="PANTHER" id="PTHR46566">
    <property type="entry name" value="1-PHOSPHOFRUCTOKINASE-RELATED"/>
    <property type="match status" value="1"/>
</dbReference>
<proteinExistence type="predicted"/>
<evidence type="ECO:0000259" key="2">
    <source>
        <dbReference type="Pfam" id="PF00294"/>
    </source>
</evidence>
<sequence length="446" mass="46055">MTDEVLVFEPAPMLTITIERHGEVPEIHLHAGGQGVWQARMISTLGCPVVLCAPLGGESGRVLESLLASEDVRLRTVATEGTSVSYVHDRRDGERNELARSGASALTRHEMDEFYGLALAEGLSAPVSLLSGTPDPVILPPDIYRRLAGDLTRNGGRVVVDLSGDYLREALAGGLTLVKVSHEELIASGRATGDSEEELVAALYQLHDEGAEAVVVSRAELPALAYLDGAAYRVLAPELEPADHRGAGDSMTAGAVAVLARGGDLATAVRTGAAAGAVNVTRHGLGTGEAEVIAQVLERVTLERITALARGVTSEARSPAGRAEDAALARGVTSEARSPAGRAEDAALARGVTSEARSPAGRAEDAALARGVTSEARSPAGRAEDAALARGVTSEARSPAGRAEDAALARGVTSEARSPAGRAEDSVGTPREVSPQQLADDLKVQP</sequence>
<comment type="caution">
    <text evidence="3">The sequence shown here is derived from an EMBL/GenBank/DDBJ whole genome shotgun (WGS) entry which is preliminary data.</text>
</comment>
<keyword evidence="3" id="KW-0418">Kinase</keyword>
<name>A0A841BH88_9ACTN</name>
<dbReference type="Pfam" id="PF00294">
    <property type="entry name" value="PfkB"/>
    <property type="match status" value="1"/>
</dbReference>
<dbReference type="InterPro" id="IPR029056">
    <property type="entry name" value="Ribokinase-like"/>
</dbReference>
<dbReference type="PANTHER" id="PTHR46566:SF2">
    <property type="entry name" value="ATP-DEPENDENT 6-PHOSPHOFRUCTOKINASE ISOZYME 2"/>
    <property type="match status" value="1"/>
</dbReference>
<keyword evidence="4" id="KW-1185">Reference proteome</keyword>
<dbReference type="AlphaFoldDB" id="A0A841BH88"/>
<feature type="domain" description="Carbohydrate kinase PfkB" evidence="2">
    <location>
        <begin position="19"/>
        <end position="287"/>
    </location>
</feature>
<organism evidence="3 4">
    <name type="scientific">Allocatelliglobosispora scoriae</name>
    <dbReference type="NCBI Taxonomy" id="643052"/>
    <lineage>
        <taxon>Bacteria</taxon>
        <taxon>Bacillati</taxon>
        <taxon>Actinomycetota</taxon>
        <taxon>Actinomycetes</taxon>
        <taxon>Micromonosporales</taxon>
        <taxon>Micromonosporaceae</taxon>
        <taxon>Allocatelliglobosispora</taxon>
    </lineage>
</organism>
<dbReference type="GO" id="GO:0016301">
    <property type="term" value="F:kinase activity"/>
    <property type="evidence" value="ECO:0007669"/>
    <property type="project" value="UniProtKB-KW"/>
</dbReference>
<evidence type="ECO:0000313" key="4">
    <source>
        <dbReference type="Proteomes" id="UP000587527"/>
    </source>
</evidence>
<dbReference type="InterPro" id="IPR011611">
    <property type="entry name" value="PfkB_dom"/>
</dbReference>
<dbReference type="SUPFAM" id="SSF53613">
    <property type="entry name" value="Ribokinase-like"/>
    <property type="match status" value="1"/>
</dbReference>
<protein>
    <submittedName>
        <fullName evidence="3">Fructose-1-phosphate kinase PfkB-like protein</fullName>
    </submittedName>
</protein>
<feature type="region of interest" description="Disordered" evidence="1">
    <location>
        <begin position="311"/>
        <end position="446"/>
    </location>
</feature>